<keyword evidence="2" id="KW-0645">Protease</keyword>
<evidence type="ECO:0000256" key="4">
    <source>
        <dbReference type="SAM" id="SignalP"/>
    </source>
</evidence>
<dbReference type="Gene3D" id="2.40.10.120">
    <property type="match status" value="1"/>
</dbReference>
<dbReference type="RefSeq" id="WP_009133839.1">
    <property type="nucleotide sequence ID" value="NZ_CP102250.1"/>
</dbReference>
<comment type="caution">
    <text evidence="6">The sequence shown here is derived from an EMBL/GenBank/DDBJ whole genome shotgun (WGS) entry which is preliminary data.</text>
</comment>
<feature type="domain" description="PDZ" evidence="5">
    <location>
        <begin position="283"/>
        <end position="365"/>
    </location>
</feature>
<dbReference type="GeneID" id="92815948"/>
<dbReference type="SMART" id="SM00228">
    <property type="entry name" value="PDZ"/>
    <property type="match status" value="2"/>
</dbReference>
<organism evidence="6 7">
    <name type="scientific">Alistipes indistinctus YIT 12060</name>
    <dbReference type="NCBI Taxonomy" id="742725"/>
    <lineage>
        <taxon>Bacteria</taxon>
        <taxon>Pseudomonadati</taxon>
        <taxon>Bacteroidota</taxon>
        <taxon>Bacteroidia</taxon>
        <taxon>Bacteroidales</taxon>
        <taxon>Rikenellaceae</taxon>
        <taxon>Alistipes</taxon>
    </lineage>
</organism>
<dbReference type="PRINTS" id="PR00834">
    <property type="entry name" value="PROTEASES2C"/>
</dbReference>
<dbReference type="OrthoDB" id="9758917at2"/>
<dbReference type="InterPro" id="IPR036034">
    <property type="entry name" value="PDZ_sf"/>
</dbReference>
<feature type="chain" id="PRO_5003477693" description="PDZ domain-containing protein" evidence="4">
    <location>
        <begin position="23"/>
        <end position="497"/>
    </location>
</feature>
<dbReference type="Gene3D" id="2.30.42.10">
    <property type="match status" value="2"/>
</dbReference>
<dbReference type="GO" id="GO:0004252">
    <property type="term" value="F:serine-type endopeptidase activity"/>
    <property type="evidence" value="ECO:0007669"/>
    <property type="project" value="InterPro"/>
</dbReference>
<dbReference type="InterPro" id="IPR001940">
    <property type="entry name" value="Peptidase_S1C"/>
</dbReference>
<dbReference type="PATRIC" id="fig|742725.3.peg.1091"/>
<dbReference type="eggNOG" id="COG0265">
    <property type="taxonomic scope" value="Bacteria"/>
</dbReference>
<dbReference type="InterPro" id="IPR009003">
    <property type="entry name" value="Peptidase_S1_PA"/>
</dbReference>
<dbReference type="EMBL" id="ADLD01000009">
    <property type="protein sequence ID" value="EHB92829.1"/>
    <property type="molecule type" value="Genomic_DNA"/>
</dbReference>
<reference evidence="6 7" key="1">
    <citation type="submission" date="2011-08" db="EMBL/GenBank/DDBJ databases">
        <title>The Genome Sequence of Alistipes indistinctus YIT 12060.</title>
        <authorList>
            <consortium name="The Broad Institute Genome Sequencing Platform"/>
            <person name="Earl A."/>
            <person name="Ward D."/>
            <person name="Feldgarden M."/>
            <person name="Gevers D."/>
            <person name="Morotomi M."/>
            <person name="Young S.K."/>
            <person name="Zeng Q."/>
            <person name="Gargeya S."/>
            <person name="Fitzgerald M."/>
            <person name="Haas B."/>
            <person name="Abouelleil A."/>
            <person name="Alvarado L."/>
            <person name="Arachchi H.M."/>
            <person name="Berlin A."/>
            <person name="Brown A."/>
            <person name="Chapman S.B."/>
            <person name="Chen Z."/>
            <person name="Dunbar C."/>
            <person name="Freedman E."/>
            <person name="Gearin G."/>
            <person name="Gellesch M."/>
            <person name="Goldberg J."/>
            <person name="Griggs A."/>
            <person name="Gujja S."/>
            <person name="Heiman D."/>
            <person name="Howarth C."/>
            <person name="Larson L."/>
            <person name="Lui A."/>
            <person name="MacDonald P.J.P."/>
            <person name="Montmayeur A."/>
            <person name="Murphy C."/>
            <person name="Neiman D."/>
            <person name="Pearson M."/>
            <person name="Priest M."/>
            <person name="Roberts A."/>
            <person name="Saif S."/>
            <person name="Shea T."/>
            <person name="Shenoy N."/>
            <person name="Sisk P."/>
            <person name="Stolte C."/>
            <person name="Sykes S."/>
            <person name="Wortman J."/>
            <person name="Nusbaum C."/>
            <person name="Birren B."/>
        </authorList>
    </citation>
    <scope>NUCLEOTIDE SEQUENCE [LARGE SCALE GENOMIC DNA]</scope>
    <source>
        <strain evidence="6 7">YIT 12060</strain>
    </source>
</reference>
<gene>
    <name evidence="6" type="ORF">HMPREF9450_01033</name>
</gene>
<keyword evidence="4" id="KW-0732">Signal</keyword>
<dbReference type="MEROPS" id="S01.453"/>
<dbReference type="GO" id="GO:0006508">
    <property type="term" value="P:proteolysis"/>
    <property type="evidence" value="ECO:0007669"/>
    <property type="project" value="UniProtKB-KW"/>
</dbReference>
<dbReference type="PANTHER" id="PTHR22939:SF129">
    <property type="entry name" value="SERINE PROTEASE HTRA2, MITOCHONDRIAL"/>
    <property type="match status" value="1"/>
</dbReference>
<dbReference type="AlphaFoldDB" id="G5H7J0"/>
<name>G5H7J0_9BACT</name>
<keyword evidence="7" id="KW-1185">Reference proteome</keyword>
<evidence type="ECO:0000313" key="6">
    <source>
        <dbReference type="EMBL" id="EHB92829.1"/>
    </source>
</evidence>
<dbReference type="Proteomes" id="UP000006008">
    <property type="component" value="Unassembled WGS sequence"/>
</dbReference>
<dbReference type="InterPro" id="IPR001478">
    <property type="entry name" value="PDZ"/>
</dbReference>
<protein>
    <recommendedName>
        <fullName evidence="5">PDZ domain-containing protein</fullName>
    </recommendedName>
</protein>
<dbReference type="SUPFAM" id="SSF50156">
    <property type="entry name" value="PDZ domain-like"/>
    <property type="match status" value="2"/>
</dbReference>
<evidence type="ECO:0000259" key="5">
    <source>
        <dbReference type="PROSITE" id="PS50106"/>
    </source>
</evidence>
<feature type="signal peptide" evidence="4">
    <location>
        <begin position="1"/>
        <end position="22"/>
    </location>
</feature>
<dbReference type="SUPFAM" id="SSF50494">
    <property type="entry name" value="Trypsin-like serine proteases"/>
    <property type="match status" value="1"/>
</dbReference>
<dbReference type="Pfam" id="PF13180">
    <property type="entry name" value="PDZ_2"/>
    <property type="match status" value="1"/>
</dbReference>
<dbReference type="PROSITE" id="PS50106">
    <property type="entry name" value="PDZ"/>
    <property type="match status" value="1"/>
</dbReference>
<proteinExistence type="inferred from homology"/>
<dbReference type="STRING" id="742725.HMPREF9450_01033"/>
<evidence type="ECO:0000313" key="7">
    <source>
        <dbReference type="Proteomes" id="UP000006008"/>
    </source>
</evidence>
<sequence length="497" mass="52802">MKKVTLFATVVAASMLAGGVTAYTIGQVASNDTRTYTPAAFGEQAGNHFTSYEADKYPDLTYAAENAVKGVVNIEVTKEVKSSRNSRFGGGGGFDPFFEFFGIPQGSFEQPQQPQQQRGGGSGVIISPDGYIVTNNHVVEDASEVKVTLNDNRTFTAKVIGTDPTTDVALVKIDATDLPNIPFGESDALRLGEWVLAIGSPYGLQSTVTAGIISAKARNLDIIPSQFRIESFIQTDAAVNPGNSGGALVNTRGELVGINTVIKSPTGSFAGYSFAVPTSIVKKVVVDLKEYGVVQRAMLGVTFQEINDAFIEQRGKETGINEKGGVYVVEVDPEGAAHAAGIRKGDVIIGIQELSIDNSSKLLEEIAKHRPNDKVTVKIKRGSDVKQMEVVLRNKSGNTGIVKSDVVAAIDALGGQFADISDRARKELKINGGVQVVAISGDGVLAQARIRTGYIITAINDRPVRSITDLNRITSKIESIDGIYPDGRAVSYSIVGK</sequence>
<evidence type="ECO:0000256" key="2">
    <source>
        <dbReference type="ARBA" id="ARBA00022670"/>
    </source>
</evidence>
<keyword evidence="3" id="KW-0378">Hydrolase</keyword>
<dbReference type="HOGENOM" id="CLU_020120_1_0_10"/>
<dbReference type="PANTHER" id="PTHR22939">
    <property type="entry name" value="SERINE PROTEASE FAMILY S1C HTRA-RELATED"/>
    <property type="match status" value="1"/>
</dbReference>
<comment type="similarity">
    <text evidence="1">Belongs to the peptidase S1C family.</text>
</comment>
<evidence type="ECO:0000256" key="3">
    <source>
        <dbReference type="ARBA" id="ARBA00022801"/>
    </source>
</evidence>
<accession>G5H7J0</accession>
<dbReference type="Pfam" id="PF13365">
    <property type="entry name" value="Trypsin_2"/>
    <property type="match status" value="1"/>
</dbReference>
<evidence type="ECO:0000256" key="1">
    <source>
        <dbReference type="ARBA" id="ARBA00010541"/>
    </source>
</evidence>